<evidence type="ECO:0000256" key="10">
    <source>
        <dbReference type="SAM" id="MobiDB-lite"/>
    </source>
</evidence>
<protein>
    <submittedName>
        <fullName evidence="14">TonB-dependent receptor</fullName>
    </submittedName>
</protein>
<sequence>MNQSPLYIAILAALSASTLSSVTYAETDKLKKIIVAAPAEEAAPQEDDHTRAELLKNGNSETGDVLRQINGVSAARKGGHGLDPQIRGQQYSQLNILLDGAKIEGGCPNRMDPPTSYSEISSYDDVVVIRGVNSVLNGPGGSGGTILFNRQKPTYNPEKTVSGEVSVGKSNILNYETNAEVQAVGKTGYVVVQGSRKEANNYTDGNGDIVKSSYNTNQGHIDLGWTPSENHHLKLSAEKSRTEDALYPGAAMDAPETEGTMLRLKYEGRQLSETIADVDVDLYHSTVDHVMNNFDLRTPPSPMMKRETPTSTESNGAKFKLTSHVGKTQFDYGLQLESINKDATLWNRSVTPNTSLNYMWPDVTNTTKSLFAETNTLLSQQSNLIFGLRYDQVHAKADDINTAPTGAPGNMPSLVYAKTYSDYNGESAANEDNLSGLLRFENTFASNYKWYLGASHTKRTADATERFMSKWGMMGGIQTSWVGNPNIKPEQHNQIDLGIGQKTAQLNWNVSVWYDKVNDYILRDLATNQYDNGVKMTAKDQTEVYVNVDAELYGADLEADYRVTSAFTAGGQFSLTKGRNTTDNRNIAMISAPTGSLHAIYRPSNWHLGGRFNFALEQTDIDKAYTPEANHGETPAWSTLDIYGGYQLSKTWQINAGIDNLMDHAYYDHLSYDPVDPTVYKNNEPGRNYWAKVTAKF</sequence>
<dbReference type="SUPFAM" id="SSF56935">
    <property type="entry name" value="Porins"/>
    <property type="match status" value="1"/>
</dbReference>
<feature type="domain" description="TonB-dependent receptor plug" evidence="13">
    <location>
        <begin position="50"/>
        <end position="145"/>
    </location>
</feature>
<evidence type="ECO:0000256" key="9">
    <source>
        <dbReference type="RuleBase" id="RU003357"/>
    </source>
</evidence>
<evidence type="ECO:0000256" key="8">
    <source>
        <dbReference type="PROSITE-ProRule" id="PRU01360"/>
    </source>
</evidence>
<evidence type="ECO:0000256" key="5">
    <source>
        <dbReference type="ARBA" id="ARBA00023077"/>
    </source>
</evidence>
<dbReference type="CDD" id="cd01347">
    <property type="entry name" value="ligand_gated_channel"/>
    <property type="match status" value="1"/>
</dbReference>
<evidence type="ECO:0000256" key="6">
    <source>
        <dbReference type="ARBA" id="ARBA00023136"/>
    </source>
</evidence>
<dbReference type="OrthoDB" id="5332150at2"/>
<evidence type="ECO:0000259" key="12">
    <source>
        <dbReference type="Pfam" id="PF00593"/>
    </source>
</evidence>
<dbReference type="PANTHER" id="PTHR30069:SF49">
    <property type="entry name" value="OUTER MEMBRANE PROTEIN C"/>
    <property type="match status" value="1"/>
</dbReference>
<reference evidence="14" key="1">
    <citation type="submission" date="2006-07" db="EMBL/GenBank/DDBJ databases">
        <title>Complete sequence of Thiomicrospira crunogena XCL-2.</title>
        <authorList>
            <consortium name="US DOE Joint Genome Institute"/>
            <person name="Copeland A."/>
            <person name="Lucas S."/>
            <person name="Lapidus A."/>
            <person name="Barry K."/>
            <person name="Detter J.C."/>
            <person name="Glavina del Rio T."/>
            <person name="Hammon N."/>
            <person name="Israni S."/>
            <person name="Dalin E."/>
            <person name="Tice H."/>
            <person name="Pitluck S."/>
            <person name="Chain P."/>
            <person name="Malfatti S."/>
            <person name="Shin M."/>
            <person name="Vergez L."/>
            <person name="Schmutz J."/>
            <person name="Larimer F."/>
            <person name="Land M."/>
            <person name="Hauser L."/>
            <person name="Kyrpides N."/>
            <person name="Lykidis A."/>
            <person name="Scott K.M."/>
            <person name="Sievert S."/>
            <person name="Kerfeld C."/>
            <person name="Freyermuth S."/>
            <person name="Dobrinski K."/>
            <person name="Boller A."/>
            <person name="Fitzpatrick K."/>
            <person name="Thoma P."/>
            <person name="Moore J."/>
            <person name="Richardson P."/>
        </authorList>
    </citation>
    <scope>NUCLEOTIDE SEQUENCE</scope>
    <source>
        <strain evidence="14">XCL-2</strain>
    </source>
</reference>
<proteinExistence type="inferred from homology"/>
<dbReference type="Gene3D" id="2.170.130.10">
    <property type="entry name" value="TonB-dependent receptor, plug domain"/>
    <property type="match status" value="1"/>
</dbReference>
<dbReference type="PROSITE" id="PS52016">
    <property type="entry name" value="TONB_DEPENDENT_REC_3"/>
    <property type="match status" value="1"/>
</dbReference>
<feature type="region of interest" description="Disordered" evidence="10">
    <location>
        <begin position="295"/>
        <end position="316"/>
    </location>
</feature>
<keyword evidence="6 8" id="KW-0472">Membrane</keyword>
<evidence type="ECO:0000256" key="2">
    <source>
        <dbReference type="ARBA" id="ARBA00022448"/>
    </source>
</evidence>
<dbReference type="HOGENOM" id="CLU_014873_2_1_6"/>
<evidence type="ECO:0000256" key="1">
    <source>
        <dbReference type="ARBA" id="ARBA00004571"/>
    </source>
</evidence>
<keyword evidence="7 8" id="KW-0998">Cell outer membrane</keyword>
<dbReference type="InterPro" id="IPR037066">
    <property type="entry name" value="Plug_dom_sf"/>
</dbReference>
<dbReference type="AlphaFoldDB" id="Q31FB7"/>
<evidence type="ECO:0000259" key="13">
    <source>
        <dbReference type="Pfam" id="PF07715"/>
    </source>
</evidence>
<comment type="similarity">
    <text evidence="8 9">Belongs to the TonB-dependent receptor family.</text>
</comment>
<keyword evidence="2 8" id="KW-0813">Transport</keyword>
<evidence type="ECO:0000256" key="11">
    <source>
        <dbReference type="SAM" id="SignalP"/>
    </source>
</evidence>
<name>Q31FB7_HYDCU</name>
<dbReference type="eggNOG" id="COG4771">
    <property type="taxonomic scope" value="Bacteria"/>
</dbReference>
<dbReference type="Gene3D" id="2.40.170.20">
    <property type="entry name" value="TonB-dependent receptor, beta-barrel domain"/>
    <property type="match status" value="1"/>
</dbReference>
<dbReference type="Pfam" id="PF07715">
    <property type="entry name" value="Plug"/>
    <property type="match status" value="1"/>
</dbReference>
<evidence type="ECO:0000256" key="4">
    <source>
        <dbReference type="ARBA" id="ARBA00022692"/>
    </source>
</evidence>
<dbReference type="GO" id="GO:0044718">
    <property type="term" value="P:siderophore transmembrane transport"/>
    <property type="evidence" value="ECO:0007669"/>
    <property type="project" value="TreeGrafter"/>
</dbReference>
<feature type="chain" id="PRO_5004220139" evidence="11">
    <location>
        <begin position="26"/>
        <end position="697"/>
    </location>
</feature>
<dbReference type="GO" id="GO:0009279">
    <property type="term" value="C:cell outer membrane"/>
    <property type="evidence" value="ECO:0007669"/>
    <property type="project" value="UniProtKB-SubCell"/>
</dbReference>
<dbReference type="STRING" id="317025.Tcr_1564"/>
<dbReference type="InterPro" id="IPR036942">
    <property type="entry name" value="Beta-barrel_TonB_sf"/>
</dbReference>
<evidence type="ECO:0000313" key="14">
    <source>
        <dbReference type="EMBL" id="ABB42156.1"/>
    </source>
</evidence>
<dbReference type="InterPro" id="IPR039426">
    <property type="entry name" value="TonB-dep_rcpt-like"/>
</dbReference>
<dbReference type="InterPro" id="IPR000531">
    <property type="entry name" value="Beta-barrel_TonB"/>
</dbReference>
<dbReference type="EMBL" id="CP000109">
    <property type="protein sequence ID" value="ABB42156.1"/>
    <property type="molecule type" value="Genomic_DNA"/>
</dbReference>
<evidence type="ECO:0000256" key="3">
    <source>
        <dbReference type="ARBA" id="ARBA00022452"/>
    </source>
</evidence>
<accession>Q31FB7</accession>
<dbReference type="InterPro" id="IPR012910">
    <property type="entry name" value="Plug_dom"/>
</dbReference>
<dbReference type="KEGG" id="tcx:Tcr_1564"/>
<feature type="domain" description="TonB-dependent receptor-like beta-barrel" evidence="12">
    <location>
        <begin position="200"/>
        <end position="661"/>
    </location>
</feature>
<keyword evidence="5 9" id="KW-0798">TonB box</keyword>
<keyword evidence="14" id="KW-0675">Receptor</keyword>
<dbReference type="PANTHER" id="PTHR30069">
    <property type="entry name" value="TONB-DEPENDENT OUTER MEMBRANE RECEPTOR"/>
    <property type="match status" value="1"/>
</dbReference>
<dbReference type="Pfam" id="PF00593">
    <property type="entry name" value="TonB_dep_Rec_b-barrel"/>
    <property type="match status" value="1"/>
</dbReference>
<keyword evidence="11" id="KW-0732">Signal</keyword>
<evidence type="ECO:0000256" key="7">
    <source>
        <dbReference type="ARBA" id="ARBA00023237"/>
    </source>
</evidence>
<keyword evidence="4 8" id="KW-0812">Transmembrane</keyword>
<feature type="signal peptide" evidence="11">
    <location>
        <begin position="1"/>
        <end position="25"/>
    </location>
</feature>
<dbReference type="GO" id="GO:0015344">
    <property type="term" value="F:siderophore uptake transmembrane transporter activity"/>
    <property type="evidence" value="ECO:0007669"/>
    <property type="project" value="TreeGrafter"/>
</dbReference>
<keyword evidence="3 8" id="KW-1134">Transmembrane beta strand</keyword>
<organism evidence="14">
    <name type="scientific">Hydrogenovibrio crunogenus (strain DSM 25203 / XCL-2)</name>
    <name type="common">Thiomicrospira crunogena</name>
    <dbReference type="NCBI Taxonomy" id="317025"/>
    <lineage>
        <taxon>Bacteria</taxon>
        <taxon>Pseudomonadati</taxon>
        <taxon>Pseudomonadota</taxon>
        <taxon>Gammaproteobacteria</taxon>
        <taxon>Thiotrichales</taxon>
        <taxon>Piscirickettsiaceae</taxon>
        <taxon>Hydrogenovibrio</taxon>
    </lineage>
</organism>
<comment type="subcellular location">
    <subcellularLocation>
        <location evidence="1 8">Cell outer membrane</location>
        <topology evidence="1 8">Multi-pass membrane protein</topology>
    </subcellularLocation>
</comment>
<gene>
    <name evidence="14" type="ordered locus">Tcr_1564</name>
</gene>